<proteinExistence type="predicted"/>
<keyword evidence="2" id="KW-1185">Reference proteome</keyword>
<sequence length="43" mass="4775">MSDSRCSRLMALSTSVVDRNDLQLAAAPLRRTWQQVVDVTGAR</sequence>
<gene>
    <name evidence="1" type="ordered locus">Kfla_4496</name>
</gene>
<evidence type="ECO:0000313" key="1">
    <source>
        <dbReference type="EMBL" id="ADB33525.1"/>
    </source>
</evidence>
<evidence type="ECO:0000313" key="2">
    <source>
        <dbReference type="Proteomes" id="UP000007967"/>
    </source>
</evidence>
<reference evidence="2" key="1">
    <citation type="submission" date="2009-09" db="EMBL/GenBank/DDBJ databases">
        <title>The complete genome of Kribbella flavida DSM 17836.</title>
        <authorList>
            <consortium name="US DOE Joint Genome Institute (JGI-PGF)"/>
            <person name="Lucas S."/>
            <person name="Copeland A."/>
            <person name="Lapidus A."/>
            <person name="Glavina del Rio T."/>
            <person name="Dalin E."/>
            <person name="Tice H."/>
            <person name="Bruce D."/>
            <person name="Goodwin L."/>
            <person name="Pitluck S."/>
            <person name="Kyrpides N."/>
            <person name="Mavromatis K."/>
            <person name="Ivanova N."/>
            <person name="Saunders E."/>
            <person name="Brettin T."/>
            <person name="Detter J.C."/>
            <person name="Han C."/>
            <person name="Larimer F."/>
            <person name="Land M."/>
            <person name="Hauser L."/>
            <person name="Markowitz V."/>
            <person name="Cheng J.-F."/>
            <person name="Hugenholtz P."/>
            <person name="Woyke T."/>
            <person name="Wu D."/>
            <person name="Pukall R."/>
            <person name="Klenk H.-P."/>
            <person name="Eisen J.A."/>
        </authorList>
    </citation>
    <scope>NUCLEOTIDE SEQUENCE [LARGE SCALE GENOMIC DNA]</scope>
    <source>
        <strain evidence="2">DSM 17836 / JCM 10339 / NBRC 14399</strain>
    </source>
</reference>
<accession>D2PWQ6</accession>
<dbReference type="AlphaFoldDB" id="D2PWQ6"/>
<reference evidence="1 2" key="2">
    <citation type="journal article" date="2010" name="Stand. Genomic Sci.">
        <title>Complete genome sequence of Kribbella flavida type strain (IFO 14399).</title>
        <authorList>
            <person name="Pukall R."/>
            <person name="Lapidus A."/>
            <person name="Glavina Del Rio T."/>
            <person name="Copeland A."/>
            <person name="Tice H."/>
            <person name="Cheng J.-F."/>
            <person name="Lucas S."/>
            <person name="Chen F."/>
            <person name="Nolan M."/>
            <person name="LaButti K."/>
            <person name="Pati A."/>
            <person name="Ivanova N."/>
            <person name="Mavrommatis K."/>
            <person name="Mikhailova N."/>
            <person name="Pitluck S."/>
            <person name="Bruce D."/>
            <person name="Goodwin L."/>
            <person name="Land M."/>
            <person name="Hauser L."/>
            <person name="Chang Y.-J."/>
            <person name="Jeffries C.D."/>
            <person name="Chen A."/>
            <person name="Palaniappan K."/>
            <person name="Chain P."/>
            <person name="Rohde M."/>
            <person name="Goeker M."/>
            <person name="Bristow J."/>
            <person name="Eisen J.A."/>
            <person name="Markowitz V."/>
            <person name="Hugenholtz P."/>
            <person name="Kyrpides N.C."/>
            <person name="Klenk H.-P."/>
            <person name="Brettin T."/>
        </authorList>
    </citation>
    <scope>NUCLEOTIDE SEQUENCE [LARGE SCALE GENOMIC DNA]</scope>
    <source>
        <strain evidence="2">DSM 17836 / JCM 10339 / NBRC 14399</strain>
    </source>
</reference>
<organism evidence="1 2">
    <name type="scientific">Kribbella flavida (strain DSM 17836 / JCM 10339 / NBRC 14399)</name>
    <dbReference type="NCBI Taxonomy" id="479435"/>
    <lineage>
        <taxon>Bacteria</taxon>
        <taxon>Bacillati</taxon>
        <taxon>Actinomycetota</taxon>
        <taxon>Actinomycetes</taxon>
        <taxon>Propionibacteriales</taxon>
        <taxon>Kribbellaceae</taxon>
        <taxon>Kribbella</taxon>
    </lineage>
</organism>
<dbReference type="EMBL" id="CP001736">
    <property type="protein sequence ID" value="ADB33525.1"/>
    <property type="molecule type" value="Genomic_DNA"/>
</dbReference>
<dbReference type="Proteomes" id="UP000007967">
    <property type="component" value="Chromosome"/>
</dbReference>
<name>D2PWQ6_KRIFD</name>
<dbReference type="KEGG" id="kfl:Kfla_4496"/>
<dbReference type="HOGENOM" id="CLU_3234987_0_0_11"/>
<protein>
    <submittedName>
        <fullName evidence="1">Uncharacterized protein</fullName>
    </submittedName>
</protein>